<evidence type="ECO:0000313" key="3">
    <source>
        <dbReference type="Proteomes" id="UP000002457"/>
    </source>
</evidence>
<dbReference type="AlphaFoldDB" id="B8GF56"/>
<sequence>MAIKKCTSCNAPLAEVGGTSFGCPQCEYEIKRCERCREQSIPYMCPQCGFQGP</sequence>
<keyword evidence="3" id="KW-1185">Reference proteome</keyword>
<evidence type="ECO:0000259" key="1">
    <source>
        <dbReference type="Pfam" id="PF07754"/>
    </source>
</evidence>
<dbReference type="GeneID" id="32154970"/>
<dbReference type="InterPro" id="IPR044720">
    <property type="entry name" value="HVO_2753-like"/>
</dbReference>
<dbReference type="eggNOG" id="arCOG01989">
    <property type="taxonomic scope" value="Archaea"/>
</dbReference>
<gene>
    <name evidence="2" type="ordered locus">Mpal_2592</name>
</gene>
<name>B8GF56_METPE</name>
<dbReference type="KEGG" id="mpl:Mpal_2592"/>
<dbReference type="PANTHER" id="PTHR40733">
    <property type="entry name" value="ZINC-RIBBON RNA-BINDING PROTEIN INVOLVED IN TRANSLATION-RELATED"/>
    <property type="match status" value="1"/>
</dbReference>
<dbReference type="NCBIfam" id="NF011481">
    <property type="entry name" value="PRK14890.1"/>
    <property type="match status" value="1"/>
</dbReference>
<dbReference type="Pfam" id="PF07754">
    <property type="entry name" value="HVO_2753_ZBP"/>
    <property type="match status" value="1"/>
</dbReference>
<dbReference type="Proteomes" id="UP000002457">
    <property type="component" value="Chromosome"/>
</dbReference>
<dbReference type="RefSeq" id="WP_012619181.1">
    <property type="nucleotide sequence ID" value="NC_011832.1"/>
</dbReference>
<protein>
    <recommendedName>
        <fullName evidence="1">Small zinc finger protein HVO-2753-like zinc-binding pocket domain-containing protein</fullName>
    </recommendedName>
</protein>
<dbReference type="OrthoDB" id="35104at2157"/>
<dbReference type="InterPro" id="IPR011668">
    <property type="entry name" value="HVO_2753-like_ZBP"/>
</dbReference>
<proteinExistence type="predicted"/>
<organism evidence="2 3">
    <name type="scientific">Methanosphaerula palustris (strain ATCC BAA-1556 / DSM 19958 / E1-9c)</name>
    <dbReference type="NCBI Taxonomy" id="521011"/>
    <lineage>
        <taxon>Archaea</taxon>
        <taxon>Methanobacteriati</taxon>
        <taxon>Methanobacteriota</taxon>
        <taxon>Stenosarchaea group</taxon>
        <taxon>Methanomicrobia</taxon>
        <taxon>Methanomicrobiales</taxon>
        <taxon>Methanoregulaceae</taxon>
        <taxon>Methanosphaerula</taxon>
    </lineage>
</organism>
<feature type="domain" description="Small zinc finger protein HVO-2753-like zinc-binding pocket" evidence="1">
    <location>
        <begin position="6"/>
        <end position="49"/>
    </location>
</feature>
<dbReference type="EMBL" id="CP001338">
    <property type="protein sequence ID" value="ACL17862.1"/>
    <property type="molecule type" value="Genomic_DNA"/>
</dbReference>
<accession>B8GF56</accession>
<evidence type="ECO:0000313" key="2">
    <source>
        <dbReference type="EMBL" id="ACL17862.1"/>
    </source>
</evidence>
<dbReference type="STRING" id="521011.Mpal_2592"/>
<dbReference type="HOGENOM" id="CLU_196471_1_0_2"/>
<reference evidence="2 3" key="1">
    <citation type="journal article" date="2015" name="Genome Announc.">
        <title>Complete Genome Sequence of Methanosphaerula palustris E1-9CT, a Hydrogenotrophic Methanogen Isolated from a Minerotrophic Fen Peatland.</title>
        <authorList>
            <person name="Cadillo-Quiroz H."/>
            <person name="Browne P."/>
            <person name="Kyrpides N."/>
            <person name="Woyke T."/>
            <person name="Goodwin L."/>
            <person name="Detter C."/>
            <person name="Yavitt J.B."/>
            <person name="Zinder S.H."/>
        </authorList>
    </citation>
    <scope>NUCLEOTIDE SEQUENCE [LARGE SCALE GENOMIC DNA]</scope>
    <source>
        <strain evidence="3">ATCC BAA-1556 / DSM 19958 / E1-9c</strain>
    </source>
</reference>
<dbReference type="PANTHER" id="PTHR40733:SF1">
    <property type="entry name" value="SMALL ZINC FINGER PROTEIN HVO-2753-LIKE ZINC-BINDING POCKET DOMAIN-CONTAINING PROTEIN"/>
    <property type="match status" value="1"/>
</dbReference>